<evidence type="ECO:0000256" key="6">
    <source>
        <dbReference type="SAM" id="MobiDB-lite"/>
    </source>
</evidence>
<evidence type="ECO:0000256" key="1">
    <source>
        <dbReference type="ARBA" id="ARBA00022679"/>
    </source>
</evidence>
<proteinExistence type="predicted"/>
<dbReference type="InterPro" id="IPR000719">
    <property type="entry name" value="Prot_kinase_dom"/>
</dbReference>
<dbReference type="Proteomes" id="UP000324974">
    <property type="component" value="Chromosome"/>
</dbReference>
<feature type="region of interest" description="Disordered" evidence="6">
    <location>
        <begin position="356"/>
        <end position="491"/>
    </location>
</feature>
<dbReference type="PROSITE" id="PS00107">
    <property type="entry name" value="PROTEIN_KINASE_ATP"/>
    <property type="match status" value="1"/>
</dbReference>
<dbReference type="Pfam" id="PF00069">
    <property type="entry name" value="Pkinase"/>
    <property type="match status" value="1"/>
</dbReference>
<dbReference type="InterPro" id="IPR017441">
    <property type="entry name" value="Protein_kinase_ATP_BS"/>
</dbReference>
<dbReference type="InterPro" id="IPR011009">
    <property type="entry name" value="Kinase-like_dom_sf"/>
</dbReference>
<dbReference type="PANTHER" id="PTHR43289:SF6">
    <property type="entry name" value="SERINE_THREONINE-PROTEIN KINASE NEKL-3"/>
    <property type="match status" value="1"/>
</dbReference>
<dbReference type="GO" id="GO:0005524">
    <property type="term" value="F:ATP binding"/>
    <property type="evidence" value="ECO:0007669"/>
    <property type="project" value="UniProtKB-UniRule"/>
</dbReference>
<dbReference type="SUPFAM" id="SSF56112">
    <property type="entry name" value="Protein kinase-like (PK-like)"/>
    <property type="match status" value="1"/>
</dbReference>
<keyword evidence="1" id="KW-0808">Transferase</keyword>
<dbReference type="EMBL" id="CP042425">
    <property type="protein sequence ID" value="QEL13575.1"/>
    <property type="molecule type" value="Genomic_DNA"/>
</dbReference>
<dbReference type="CDD" id="cd14014">
    <property type="entry name" value="STKc_PknB_like"/>
    <property type="match status" value="1"/>
</dbReference>
<organism evidence="8 9">
    <name type="scientific">Limnoglobus roseus</name>
    <dbReference type="NCBI Taxonomy" id="2598579"/>
    <lineage>
        <taxon>Bacteria</taxon>
        <taxon>Pseudomonadati</taxon>
        <taxon>Planctomycetota</taxon>
        <taxon>Planctomycetia</taxon>
        <taxon>Gemmatales</taxon>
        <taxon>Gemmataceae</taxon>
        <taxon>Limnoglobus</taxon>
    </lineage>
</organism>
<accession>A0A5C1A5H0</accession>
<dbReference type="RefSeq" id="WP_149108536.1">
    <property type="nucleotide sequence ID" value="NZ_CP042425.1"/>
</dbReference>
<feature type="domain" description="Protein kinase" evidence="7">
    <location>
        <begin position="78"/>
        <end position="351"/>
    </location>
</feature>
<feature type="compositionally biased region" description="Polar residues" evidence="6">
    <location>
        <begin position="464"/>
        <end position="489"/>
    </location>
</feature>
<gene>
    <name evidence="8" type="ORF">PX52LOC_00433</name>
</gene>
<evidence type="ECO:0000256" key="3">
    <source>
        <dbReference type="ARBA" id="ARBA00022777"/>
    </source>
</evidence>
<evidence type="ECO:0000313" key="8">
    <source>
        <dbReference type="EMBL" id="QEL13575.1"/>
    </source>
</evidence>
<evidence type="ECO:0000256" key="5">
    <source>
        <dbReference type="PROSITE-ProRule" id="PRU10141"/>
    </source>
</evidence>
<name>A0A5C1A5H0_9BACT</name>
<feature type="compositionally biased region" description="Pro residues" evidence="6">
    <location>
        <begin position="386"/>
        <end position="400"/>
    </location>
</feature>
<reference evidence="9" key="1">
    <citation type="submission" date="2019-08" db="EMBL/GenBank/DDBJ databases">
        <title>Limnoglobus roseus gen. nov., sp. nov., a novel freshwater planctomycete with a giant genome from the family Gemmataceae.</title>
        <authorList>
            <person name="Kulichevskaya I.S."/>
            <person name="Naumoff D.G."/>
            <person name="Miroshnikov K."/>
            <person name="Ivanova A."/>
            <person name="Philippov D.A."/>
            <person name="Hakobyan A."/>
            <person name="Rijpstra I.C."/>
            <person name="Sinninghe Damste J.S."/>
            <person name="Liesack W."/>
            <person name="Dedysh S.N."/>
        </authorList>
    </citation>
    <scope>NUCLEOTIDE SEQUENCE [LARGE SCALE GENOMIC DNA]</scope>
    <source>
        <strain evidence="9">PX52</strain>
    </source>
</reference>
<feature type="binding site" evidence="5">
    <location>
        <position position="107"/>
    </location>
    <ligand>
        <name>ATP</name>
        <dbReference type="ChEBI" id="CHEBI:30616"/>
    </ligand>
</feature>
<keyword evidence="9" id="KW-1185">Reference proteome</keyword>
<protein>
    <submittedName>
        <fullName evidence="8">Serine/threonine protein kinase</fullName>
    </submittedName>
</protein>
<dbReference type="Gene3D" id="3.30.200.20">
    <property type="entry name" value="Phosphorylase Kinase, domain 1"/>
    <property type="match status" value="1"/>
</dbReference>
<dbReference type="OrthoDB" id="253251at2"/>
<dbReference type="Gene3D" id="1.10.510.10">
    <property type="entry name" value="Transferase(Phosphotransferase) domain 1"/>
    <property type="match status" value="1"/>
</dbReference>
<feature type="compositionally biased region" description="Low complexity" evidence="6">
    <location>
        <begin position="441"/>
        <end position="454"/>
    </location>
</feature>
<keyword evidence="4 5" id="KW-0067">ATP-binding</keyword>
<dbReference type="PROSITE" id="PS50011">
    <property type="entry name" value="PROTEIN_KINASE_DOM"/>
    <property type="match status" value="1"/>
</dbReference>
<sequence length="650" mass="69673">MSVPAVNQSAAWLVKELTAAHVFESAQLAPYLSEFKALHKGGDAVALAEYFVNSGLLTRYQAERVLAGEAGRLVLGPYLLAEPIGSGSFGEVFQGIGRSDRKRYAIKVLPLRSLWNVRQAKSQLTAFADLPAHPSVVPFVDVDSAGGSHYLVWPFVEGLSLAHRVGEKGPASVPVAAMLMMQAAEGLAVCHAAGISHGLLNPSNLLIGPDGRVRILDLGVGAILSDNIADEESMLDTMSSAHATMGMLECCAPETLNSPTLRDPAGDAYSFGCVFYYVLTGQMPFAEGNVVDRVLAHQMQPPPSARAANPTVPLWLDELIQRLMSKSAADRPTSMTDIAATLQAETSNAFVELPEAKAGPSAPPLAAKPQSHVDTPTPSRGTASTPWPPKPHPPVRPASPPSASDIDFGDYVPPDESSEHNWASARHPKPPEPIQPSMLRSVPVSSVPKPVPVSLTRAERPGRGSSTTELPSPVTYTPTSDPSESSAAASVQPDVPSFARTWWYRVKTWLRSWRPQSSDLVQLSVFGPPQVSPGDSIKLQVFAHTPESFDSVNTLSRAFHRDSMLLATGFIDQEVERGVNLSLQLKVTNAGVAHSLLNLTWLGQPQPRAFDLHVPWESPAGMTPVTLWAAVNGQKSGEIAFQLHILPRRG</sequence>
<dbReference type="PANTHER" id="PTHR43289">
    <property type="entry name" value="MITOGEN-ACTIVATED PROTEIN KINASE KINASE KINASE 20-RELATED"/>
    <property type="match status" value="1"/>
</dbReference>
<evidence type="ECO:0000256" key="2">
    <source>
        <dbReference type="ARBA" id="ARBA00022741"/>
    </source>
</evidence>
<keyword evidence="2 5" id="KW-0547">Nucleotide-binding</keyword>
<evidence type="ECO:0000313" key="9">
    <source>
        <dbReference type="Proteomes" id="UP000324974"/>
    </source>
</evidence>
<evidence type="ECO:0000259" key="7">
    <source>
        <dbReference type="PROSITE" id="PS50011"/>
    </source>
</evidence>
<dbReference type="GO" id="GO:0004674">
    <property type="term" value="F:protein serine/threonine kinase activity"/>
    <property type="evidence" value="ECO:0007669"/>
    <property type="project" value="UniProtKB-KW"/>
</dbReference>
<dbReference type="KEGG" id="lrs:PX52LOC_00433"/>
<keyword evidence="3 8" id="KW-0418">Kinase</keyword>
<dbReference type="AlphaFoldDB" id="A0A5C1A5H0"/>
<evidence type="ECO:0000256" key="4">
    <source>
        <dbReference type="ARBA" id="ARBA00022840"/>
    </source>
</evidence>
<feature type="compositionally biased region" description="Polar residues" evidence="6">
    <location>
        <begin position="372"/>
        <end position="382"/>
    </location>
</feature>
<keyword evidence="8" id="KW-0723">Serine/threonine-protein kinase</keyword>